<keyword evidence="1" id="KW-0812">Transmembrane</keyword>
<name>A0A0A9H2U0_ARUDO</name>
<dbReference type="EMBL" id="GBRH01168755">
    <property type="protein sequence ID" value="JAE29141.1"/>
    <property type="molecule type" value="Transcribed_RNA"/>
</dbReference>
<protein>
    <submittedName>
        <fullName evidence="2">Uncharacterized protein</fullName>
    </submittedName>
</protein>
<reference evidence="2" key="2">
    <citation type="journal article" date="2015" name="Data Brief">
        <title>Shoot transcriptome of the giant reed, Arundo donax.</title>
        <authorList>
            <person name="Barrero R.A."/>
            <person name="Guerrero F.D."/>
            <person name="Moolhuijzen P."/>
            <person name="Goolsby J.A."/>
            <person name="Tidwell J."/>
            <person name="Bellgard S.E."/>
            <person name="Bellgard M.I."/>
        </authorList>
    </citation>
    <scope>NUCLEOTIDE SEQUENCE</scope>
    <source>
        <tissue evidence="2">Shoot tissue taken approximately 20 cm above the soil surface</tissue>
    </source>
</reference>
<feature type="transmembrane region" description="Helical" evidence="1">
    <location>
        <begin position="21"/>
        <end position="41"/>
    </location>
</feature>
<evidence type="ECO:0000256" key="1">
    <source>
        <dbReference type="SAM" id="Phobius"/>
    </source>
</evidence>
<dbReference type="AlphaFoldDB" id="A0A0A9H2U0"/>
<keyword evidence="1" id="KW-1133">Transmembrane helix</keyword>
<organism evidence="2">
    <name type="scientific">Arundo donax</name>
    <name type="common">Giant reed</name>
    <name type="synonym">Donax arundinaceus</name>
    <dbReference type="NCBI Taxonomy" id="35708"/>
    <lineage>
        <taxon>Eukaryota</taxon>
        <taxon>Viridiplantae</taxon>
        <taxon>Streptophyta</taxon>
        <taxon>Embryophyta</taxon>
        <taxon>Tracheophyta</taxon>
        <taxon>Spermatophyta</taxon>
        <taxon>Magnoliopsida</taxon>
        <taxon>Liliopsida</taxon>
        <taxon>Poales</taxon>
        <taxon>Poaceae</taxon>
        <taxon>PACMAD clade</taxon>
        <taxon>Arundinoideae</taxon>
        <taxon>Arundineae</taxon>
        <taxon>Arundo</taxon>
    </lineage>
</organism>
<keyword evidence="1" id="KW-0472">Membrane</keyword>
<proteinExistence type="predicted"/>
<reference evidence="2" key="1">
    <citation type="submission" date="2014-09" db="EMBL/GenBank/DDBJ databases">
        <authorList>
            <person name="Magalhaes I.L.F."/>
            <person name="Oliveira U."/>
            <person name="Santos F.R."/>
            <person name="Vidigal T.H.D.A."/>
            <person name="Brescovit A.D."/>
            <person name="Santos A.J."/>
        </authorList>
    </citation>
    <scope>NUCLEOTIDE SEQUENCE</scope>
    <source>
        <tissue evidence="2">Shoot tissue taken approximately 20 cm above the soil surface</tissue>
    </source>
</reference>
<accession>A0A0A9H2U0</accession>
<sequence length="61" mass="7282">MLNAFPLMNPFICQMNLMRHLMHWYLIGIFFWNFSKNLILLSEGTCIIVDIHPLLQIALQY</sequence>
<evidence type="ECO:0000313" key="2">
    <source>
        <dbReference type="EMBL" id="JAE29141.1"/>
    </source>
</evidence>